<evidence type="ECO:0000313" key="1">
    <source>
        <dbReference type="EMBL" id="KAG8007336.1"/>
    </source>
</evidence>
<dbReference type="EMBL" id="CM024790">
    <property type="protein sequence ID" value="KAG8007336.1"/>
    <property type="molecule type" value="Genomic_DNA"/>
</dbReference>
<sequence length="639" mass="69909">MVKKITSDGSSDLKFLRVQVTIRLLLTQLTFLDYRITALLTTTQTFGPADRAAGAVSGLSNEIMAINKMVVTATGAATGSCGLPRLSYEQEARLLVVLNQESTTTAGDDLMFFSYFTEDVFKYMTCTAWLKCEHNRTETMGNSILLLASVASTLGGLVFGYELGIISGALLQLKVEFRLSCVHQEVVVSSLLIGALMASIVGGFLIDHQGRRNSILLSNILILTGSLVLLISSYSALVVGRIIVGFAMCISSMSCCIFVSEVVTPDRRGFLVTLYEAGITVGILVAYGMNYILSDSKRGWKWMFGLAIVPTLIQLVSIWFLPSTTKESSNQREGESMRTIESQEADDSKLSIKNTKIQYNSMYLFQSKDNMRTRTAIGLGLVLFQQFTGQPNVLFYASTIFHSVGFQSNASAVLASVGLGFVKVIATLTSMVFSDKVGRRPLLISGCSIMALCLITIGLLSRHSVVDAKRPCNPEDFIVNTTDLPQLTVSGGRSVFGTPFDENQRLLNNNTQGQDVVLDKVRQKSLDTPLASSPRVHDTVVNWIILVCMMAVVSAYSVGFGPNVIGLSGMFLLYGLCAVAAGIFFYFVLPETKGKTLEEIDRELRLNRFHHSEECCGILGWRNASPQYQRVHCQVSTSE</sequence>
<comment type="caution">
    <text evidence="1">The sequence shown here is derived from an EMBL/GenBank/DDBJ whole genome shotgun (WGS) entry which is preliminary data.</text>
</comment>
<evidence type="ECO:0000313" key="2">
    <source>
        <dbReference type="Proteomes" id="UP000805704"/>
    </source>
</evidence>
<accession>A0ACB7EZN3</accession>
<name>A0ACB7EZN3_NIBAL</name>
<organism evidence="1 2">
    <name type="scientific">Nibea albiflora</name>
    <name type="common">Yellow drum</name>
    <name type="synonym">Corvina albiflora</name>
    <dbReference type="NCBI Taxonomy" id="240163"/>
    <lineage>
        <taxon>Eukaryota</taxon>
        <taxon>Metazoa</taxon>
        <taxon>Chordata</taxon>
        <taxon>Craniata</taxon>
        <taxon>Vertebrata</taxon>
        <taxon>Euteleostomi</taxon>
        <taxon>Actinopterygii</taxon>
        <taxon>Neopterygii</taxon>
        <taxon>Teleostei</taxon>
        <taxon>Neoteleostei</taxon>
        <taxon>Acanthomorphata</taxon>
        <taxon>Eupercaria</taxon>
        <taxon>Sciaenidae</taxon>
        <taxon>Nibea</taxon>
    </lineage>
</organism>
<protein>
    <submittedName>
        <fullName evidence="1">Solute carrier family 2</fullName>
    </submittedName>
</protein>
<proteinExistence type="predicted"/>
<keyword evidence="2" id="KW-1185">Reference proteome</keyword>
<gene>
    <name evidence="1" type="primary">SLC2A10</name>
    <name evidence="1" type="ORF">GBF38_012819</name>
</gene>
<reference evidence="1" key="1">
    <citation type="submission" date="2020-04" db="EMBL/GenBank/DDBJ databases">
        <title>A chromosome-scale assembly and high-density genetic map of the yellow drum (Nibea albiflora) genome.</title>
        <authorList>
            <person name="Xu D."/>
            <person name="Zhang W."/>
            <person name="Chen R."/>
            <person name="Tan P."/>
            <person name="Wang L."/>
            <person name="Song H."/>
            <person name="Tian L."/>
            <person name="Zhu Q."/>
            <person name="Wang B."/>
        </authorList>
    </citation>
    <scope>NUCLEOTIDE SEQUENCE</scope>
    <source>
        <strain evidence="1">ZJHYS-2018</strain>
    </source>
</reference>
<dbReference type="Proteomes" id="UP000805704">
    <property type="component" value="Chromosome 2"/>
</dbReference>